<protein>
    <submittedName>
        <fullName evidence="2">Uncharacterized protein</fullName>
    </submittedName>
</protein>
<feature type="region of interest" description="Disordered" evidence="1">
    <location>
        <begin position="1"/>
        <end position="68"/>
    </location>
</feature>
<reference evidence="2" key="2">
    <citation type="journal article" date="2015" name="Data Brief">
        <title>Shoot transcriptome of the giant reed, Arundo donax.</title>
        <authorList>
            <person name="Barrero R.A."/>
            <person name="Guerrero F.D."/>
            <person name="Moolhuijzen P."/>
            <person name="Goolsby J.A."/>
            <person name="Tidwell J."/>
            <person name="Bellgard S.E."/>
            <person name="Bellgard M.I."/>
        </authorList>
    </citation>
    <scope>NUCLEOTIDE SEQUENCE</scope>
    <source>
        <tissue evidence="2">Shoot tissue taken approximately 20 cm above the soil surface</tissue>
    </source>
</reference>
<organism evidence="2">
    <name type="scientific">Arundo donax</name>
    <name type="common">Giant reed</name>
    <name type="synonym">Donax arundinaceus</name>
    <dbReference type="NCBI Taxonomy" id="35708"/>
    <lineage>
        <taxon>Eukaryota</taxon>
        <taxon>Viridiplantae</taxon>
        <taxon>Streptophyta</taxon>
        <taxon>Embryophyta</taxon>
        <taxon>Tracheophyta</taxon>
        <taxon>Spermatophyta</taxon>
        <taxon>Magnoliopsida</taxon>
        <taxon>Liliopsida</taxon>
        <taxon>Poales</taxon>
        <taxon>Poaceae</taxon>
        <taxon>PACMAD clade</taxon>
        <taxon>Arundinoideae</taxon>
        <taxon>Arundineae</taxon>
        <taxon>Arundo</taxon>
    </lineage>
</organism>
<dbReference type="AlphaFoldDB" id="A0A0A8Y100"/>
<proteinExistence type="predicted"/>
<accession>A0A0A8Y100</accession>
<dbReference type="EMBL" id="GBRH01279237">
    <property type="protein sequence ID" value="JAD18658.1"/>
    <property type="molecule type" value="Transcribed_RNA"/>
</dbReference>
<evidence type="ECO:0000313" key="2">
    <source>
        <dbReference type="EMBL" id="JAD18658.1"/>
    </source>
</evidence>
<reference evidence="2" key="1">
    <citation type="submission" date="2014-09" db="EMBL/GenBank/DDBJ databases">
        <authorList>
            <person name="Magalhaes I.L.F."/>
            <person name="Oliveira U."/>
            <person name="Santos F.R."/>
            <person name="Vidigal T.H.D.A."/>
            <person name="Brescovit A.D."/>
            <person name="Santos A.J."/>
        </authorList>
    </citation>
    <scope>NUCLEOTIDE SEQUENCE</scope>
    <source>
        <tissue evidence="2">Shoot tissue taken approximately 20 cm above the soil surface</tissue>
    </source>
</reference>
<sequence length="68" mass="7085">MLPSTRTASLCDGTANIPLDGAAQKPTPHACSSMGGSRPRRPSPPRHAPTAVAPRSNSLKLPLGWERG</sequence>
<name>A0A0A8Y100_ARUDO</name>
<evidence type="ECO:0000256" key="1">
    <source>
        <dbReference type="SAM" id="MobiDB-lite"/>
    </source>
</evidence>